<dbReference type="Proteomes" id="UP000594707">
    <property type="component" value="Chromosome"/>
</dbReference>
<dbReference type="AlphaFoldDB" id="A0A7S9RRR5"/>
<proteinExistence type="predicted"/>
<reference evidence="1 2" key="1">
    <citation type="journal article" date="2018" name="Emerg. Microbes Infect.">
        <title>Genomic analysis of oral Campylobacter concisus strains identified a potential bacterial molecular marker associated with active Crohn's disease.</title>
        <authorList>
            <person name="Liu F."/>
            <person name="Ma R."/>
            <person name="Tay C.Y.A."/>
            <person name="Octavia S."/>
            <person name="Lan R."/>
            <person name="Chung H.K.L."/>
            <person name="Riordan S.M."/>
            <person name="Grimm M.C."/>
            <person name="Leong R.W."/>
            <person name="Tanaka M.M."/>
            <person name="Connor S."/>
            <person name="Zhang L."/>
        </authorList>
    </citation>
    <scope>NUCLEOTIDE SEQUENCE [LARGE SCALE GENOMIC DNA]</scope>
    <source>
        <strain evidence="1 2">P13UCO-S1</strain>
    </source>
</reference>
<name>A0A7S9RRR5_9BACT</name>
<accession>A0A7S9RRR5</accession>
<protein>
    <submittedName>
        <fullName evidence="1">Uncharacterized protein</fullName>
    </submittedName>
</protein>
<sequence length="142" mass="15811">MLNGVSKINKLKKVLKMQIVKSDYDLKYILKGGLVRSSASGKFEGNDYSSSVRISSSNIYDVVNEKTGFTDEVEQKVIFKIICPDNNTAGLVASAIKEKFRKGEEIPVEGGFPNDQRIITIANPVEYFLFDTKPANKADKKQ</sequence>
<organism evidence="1 2">
    <name type="scientific">Campylobacter concisus</name>
    <dbReference type="NCBI Taxonomy" id="199"/>
    <lineage>
        <taxon>Bacteria</taxon>
        <taxon>Pseudomonadati</taxon>
        <taxon>Campylobacterota</taxon>
        <taxon>Epsilonproteobacteria</taxon>
        <taxon>Campylobacterales</taxon>
        <taxon>Campylobacteraceae</taxon>
        <taxon>Campylobacter</taxon>
    </lineage>
</organism>
<evidence type="ECO:0000313" key="1">
    <source>
        <dbReference type="EMBL" id="QPH96670.1"/>
    </source>
</evidence>
<dbReference type="EMBL" id="CP060705">
    <property type="protein sequence ID" value="QPH96670.1"/>
    <property type="molecule type" value="Genomic_DNA"/>
</dbReference>
<evidence type="ECO:0000313" key="2">
    <source>
        <dbReference type="Proteomes" id="UP000594707"/>
    </source>
</evidence>
<gene>
    <name evidence="1" type="ORF">CVT08_05075</name>
</gene>